<dbReference type="GO" id="GO:0000049">
    <property type="term" value="F:tRNA binding"/>
    <property type="evidence" value="ECO:0007669"/>
    <property type="project" value="TreeGrafter"/>
</dbReference>
<dbReference type="OrthoDB" id="271595at2759"/>
<dbReference type="InParanoid" id="A0A6P6YB67"/>
<gene>
    <name evidence="4" type="primary">LOC113796177</name>
</gene>
<dbReference type="AlphaFoldDB" id="A0A6P6YB67"/>
<sequence>MVKKNEINITEDLGNEEFENKYVHETYNVIAKKFSGTRHSTWPRVSHFIQTELSSAGLLIADIGCGNEFTKGNILNVPIGTNAANCCICIATLHHLSSRTRRMAAMKELVRITQHNCKILIYVWAMEQKENSIANNTDKLYYFIEATLNNPKLDDDTLCAALSACSALVLNAKHNFKPLVSKYVLSDIIIKFDSTFQAFILDFIGILQNGIQVATNELKSPDCDNPDYFIKLVCSCYYAIQTVCYANVLPSNQEFFDIPEINNLIMLALSSIVVVLGLRNVEDDALCFIASLLQDLVLKNKRKFIPVLHQSNILVLLNNVASQRKSKELRDKVIAFNDTLNQRL</sequence>
<dbReference type="GO" id="GO:0002098">
    <property type="term" value="P:tRNA wobble uridine modification"/>
    <property type="evidence" value="ECO:0007669"/>
    <property type="project" value="TreeGrafter"/>
</dbReference>
<dbReference type="RefSeq" id="XP_027202216.1">
    <property type="nucleotide sequence ID" value="XM_027346415.1"/>
</dbReference>
<dbReference type="Gene3D" id="3.40.50.150">
    <property type="entry name" value="Vaccinia Virus protein VP39"/>
    <property type="match status" value="1"/>
</dbReference>
<name>A0A6P6YB67_DERPT</name>
<dbReference type="GO" id="GO:0106335">
    <property type="term" value="F:tRNA (5-carboxymethyluridine(34)-5-O)-methyltransferase activity"/>
    <property type="evidence" value="ECO:0007669"/>
    <property type="project" value="TreeGrafter"/>
</dbReference>
<evidence type="ECO:0000313" key="3">
    <source>
        <dbReference type="Proteomes" id="UP000515146"/>
    </source>
</evidence>
<evidence type="ECO:0000256" key="1">
    <source>
        <dbReference type="ARBA" id="ARBA00022603"/>
    </source>
</evidence>
<dbReference type="SUPFAM" id="SSF53335">
    <property type="entry name" value="S-adenosyl-L-methionine-dependent methyltransferases"/>
    <property type="match status" value="1"/>
</dbReference>
<evidence type="ECO:0000313" key="4">
    <source>
        <dbReference type="RefSeq" id="XP_027202216.1"/>
    </source>
</evidence>
<dbReference type="InterPro" id="IPR029063">
    <property type="entry name" value="SAM-dependent_MTases_sf"/>
</dbReference>
<dbReference type="PANTHER" id="PTHR13069:SF21">
    <property type="entry name" value="ALKYLATED DNA REPAIR PROTEIN ALKB HOMOLOG 8"/>
    <property type="match status" value="1"/>
</dbReference>
<dbReference type="PANTHER" id="PTHR13069">
    <property type="entry name" value="ALKYLATED DNA REPAIR PROTEIN ALKB HOMOLOG 8"/>
    <property type="match status" value="1"/>
</dbReference>
<keyword evidence="2" id="KW-0808">Transferase</keyword>
<organism evidence="3 4">
    <name type="scientific">Dermatophagoides pteronyssinus</name>
    <name type="common">European house dust mite</name>
    <dbReference type="NCBI Taxonomy" id="6956"/>
    <lineage>
        <taxon>Eukaryota</taxon>
        <taxon>Metazoa</taxon>
        <taxon>Ecdysozoa</taxon>
        <taxon>Arthropoda</taxon>
        <taxon>Chelicerata</taxon>
        <taxon>Arachnida</taxon>
        <taxon>Acari</taxon>
        <taxon>Acariformes</taxon>
        <taxon>Sarcoptiformes</taxon>
        <taxon>Astigmata</taxon>
        <taxon>Psoroptidia</taxon>
        <taxon>Analgoidea</taxon>
        <taxon>Pyroglyphidae</taxon>
        <taxon>Dermatophagoidinae</taxon>
        <taxon>Dermatophagoides</taxon>
    </lineage>
</organism>
<accession>A0A6P6YB67</accession>
<protein>
    <submittedName>
        <fullName evidence="4">Uncharacterized protein LOC113796177</fullName>
    </submittedName>
</protein>
<proteinExistence type="predicted"/>
<dbReference type="GO" id="GO:0030488">
    <property type="term" value="P:tRNA methylation"/>
    <property type="evidence" value="ECO:0007669"/>
    <property type="project" value="TreeGrafter"/>
</dbReference>
<dbReference type="GO" id="GO:0005737">
    <property type="term" value="C:cytoplasm"/>
    <property type="evidence" value="ECO:0007669"/>
    <property type="project" value="TreeGrafter"/>
</dbReference>
<evidence type="ECO:0000256" key="2">
    <source>
        <dbReference type="ARBA" id="ARBA00022679"/>
    </source>
</evidence>
<keyword evidence="1" id="KW-0489">Methyltransferase</keyword>
<reference evidence="4" key="1">
    <citation type="submission" date="2025-08" db="UniProtKB">
        <authorList>
            <consortium name="RefSeq"/>
        </authorList>
    </citation>
    <scope>IDENTIFICATION</scope>
    <source>
        <strain evidence="4">Airmid</strain>
    </source>
</reference>
<dbReference type="GO" id="GO:0005634">
    <property type="term" value="C:nucleus"/>
    <property type="evidence" value="ECO:0007669"/>
    <property type="project" value="TreeGrafter"/>
</dbReference>
<keyword evidence="3" id="KW-1185">Reference proteome</keyword>
<dbReference type="InterPro" id="IPR051422">
    <property type="entry name" value="AlkB_tRNA_MeTrf/Diox"/>
</dbReference>
<dbReference type="Proteomes" id="UP000515146">
    <property type="component" value="Unplaced"/>
</dbReference>
<dbReference type="KEGG" id="dpte:113796177"/>